<reference evidence="2" key="1">
    <citation type="submission" date="2023-03" db="EMBL/GenBank/DDBJ databases">
        <title>Massive genome expansion in bonnet fungi (Mycena s.s.) driven by repeated elements and novel gene families across ecological guilds.</title>
        <authorList>
            <consortium name="Lawrence Berkeley National Laboratory"/>
            <person name="Harder C.B."/>
            <person name="Miyauchi S."/>
            <person name="Viragh M."/>
            <person name="Kuo A."/>
            <person name="Thoen E."/>
            <person name="Andreopoulos B."/>
            <person name="Lu D."/>
            <person name="Skrede I."/>
            <person name="Drula E."/>
            <person name="Henrissat B."/>
            <person name="Morin E."/>
            <person name="Kohler A."/>
            <person name="Barry K."/>
            <person name="LaButti K."/>
            <person name="Morin E."/>
            <person name="Salamov A."/>
            <person name="Lipzen A."/>
            <person name="Mereny Z."/>
            <person name="Hegedus B."/>
            <person name="Baldrian P."/>
            <person name="Stursova M."/>
            <person name="Weitz H."/>
            <person name="Taylor A."/>
            <person name="Grigoriev I.V."/>
            <person name="Nagy L.G."/>
            <person name="Martin F."/>
            <person name="Kauserud H."/>
        </authorList>
    </citation>
    <scope>NUCLEOTIDE SEQUENCE</scope>
    <source>
        <strain evidence="2">CBHHK182m</strain>
    </source>
</reference>
<evidence type="ECO:0000313" key="3">
    <source>
        <dbReference type="Proteomes" id="UP001215598"/>
    </source>
</evidence>
<accession>A0AAD7N452</accession>
<evidence type="ECO:0000313" key="2">
    <source>
        <dbReference type="EMBL" id="KAJ7743618.1"/>
    </source>
</evidence>
<dbReference type="EMBL" id="JARKIB010000090">
    <property type="protein sequence ID" value="KAJ7743618.1"/>
    <property type="molecule type" value="Genomic_DNA"/>
</dbReference>
<keyword evidence="3" id="KW-1185">Reference proteome</keyword>
<feature type="region of interest" description="Disordered" evidence="1">
    <location>
        <begin position="49"/>
        <end position="79"/>
    </location>
</feature>
<protein>
    <submittedName>
        <fullName evidence="2">Uncharacterized protein</fullName>
    </submittedName>
</protein>
<name>A0AAD7N452_9AGAR</name>
<proteinExistence type="predicted"/>
<evidence type="ECO:0000256" key="1">
    <source>
        <dbReference type="SAM" id="MobiDB-lite"/>
    </source>
</evidence>
<gene>
    <name evidence="2" type="ORF">B0H16DRAFT_1463607</name>
</gene>
<organism evidence="2 3">
    <name type="scientific">Mycena metata</name>
    <dbReference type="NCBI Taxonomy" id="1033252"/>
    <lineage>
        <taxon>Eukaryota</taxon>
        <taxon>Fungi</taxon>
        <taxon>Dikarya</taxon>
        <taxon>Basidiomycota</taxon>
        <taxon>Agaricomycotina</taxon>
        <taxon>Agaricomycetes</taxon>
        <taxon>Agaricomycetidae</taxon>
        <taxon>Agaricales</taxon>
        <taxon>Marasmiineae</taxon>
        <taxon>Mycenaceae</taxon>
        <taxon>Mycena</taxon>
    </lineage>
</organism>
<dbReference type="AlphaFoldDB" id="A0AAD7N452"/>
<feature type="compositionally biased region" description="Basic and acidic residues" evidence="1">
    <location>
        <begin position="64"/>
        <end position="79"/>
    </location>
</feature>
<sequence>MHAKCYEVAVLSAEAGSSVNFETGRKILQVGMKTPKRPIAPSVVRAQPLQHGNDRVRRGGIGESEGRMSPRPESNRARPRELLSETQLKLGGCIPNAKGSLFWRINSEVNTSKWSIVFAQKRTNIQVSVKLQKKLIWLCQNTQYVHSWGIINRVVRREARASSSLHRKTPPGNRVGPRKVTRIVRMQTAFYGEAWLSVEREGVCTNMLKARNIPDAVVMPLILSMRQGQVFSSLYSLANVLLYNQLHYGSETTLELGVWIEVSKG</sequence>
<comment type="caution">
    <text evidence="2">The sequence shown here is derived from an EMBL/GenBank/DDBJ whole genome shotgun (WGS) entry which is preliminary data.</text>
</comment>
<dbReference type="Proteomes" id="UP001215598">
    <property type="component" value="Unassembled WGS sequence"/>
</dbReference>